<dbReference type="InterPro" id="IPR013785">
    <property type="entry name" value="Aldolase_TIM"/>
</dbReference>
<evidence type="ECO:0000256" key="4">
    <source>
        <dbReference type="PIRNR" id="PIRNR001365"/>
    </source>
</evidence>
<dbReference type="InterPro" id="IPR020625">
    <property type="entry name" value="Schiff_base-form_aldolases_AS"/>
</dbReference>
<dbReference type="Proteomes" id="UP000829069">
    <property type="component" value="Chromosome"/>
</dbReference>
<proteinExistence type="inferred from homology"/>
<dbReference type="PANTHER" id="PTHR12128">
    <property type="entry name" value="DIHYDRODIPICOLINATE SYNTHASE"/>
    <property type="match status" value="1"/>
</dbReference>
<dbReference type="PROSITE" id="PS00666">
    <property type="entry name" value="DHDPS_2"/>
    <property type="match status" value="1"/>
</dbReference>
<reference evidence="5 6" key="1">
    <citation type="submission" date="2022-03" db="EMBL/GenBank/DDBJ databases">
        <title>Isotopic signatures of nitrous oxide derived from detoxification processes.</title>
        <authorList>
            <person name="Behrendt U."/>
            <person name="Buchen C."/>
            <person name="Well R."/>
            <person name="Ulrich A."/>
            <person name="Rohe L."/>
            <person name="Kolb S."/>
            <person name="Schloter M."/>
            <person name="Horn M.A."/>
            <person name="Augustin J."/>
        </authorList>
    </citation>
    <scope>NUCLEOTIDE SEQUENCE [LARGE SCALE GENOMIC DNA]</scope>
    <source>
        <strain evidence="5 6">S4-C24</strain>
    </source>
</reference>
<evidence type="ECO:0000256" key="1">
    <source>
        <dbReference type="ARBA" id="ARBA00007592"/>
    </source>
</evidence>
<dbReference type="EMBL" id="CP093326">
    <property type="protein sequence ID" value="UNK44513.1"/>
    <property type="molecule type" value="Genomic_DNA"/>
</dbReference>
<sequence length="312" mass="32965">MNPFRGLIAYPVTPFHDDGAVNFPELGRHVSAVAESPVDAMTVLGSSGNFAYLDRAERRDVITAAVDAAKAVRPGLPVCAGVSAVGTRELLQNIDDAVAAGVDGLLVSTVSYYPLTDEEVAAQCVAAARQTALPVCLYSNPRTTQFSFSLELVAELAAEPNIVAVKESAPDPGVFRTRYEELRRLLPAEAKDFSHGMSGDALIAEAGFAADAWHGGPIAVLPAHYRLLRDALEAGDAEATDAARSVLAPLMSYFGTLRPLSNLYSLARAAGIDAGDPRLPLQPLPGSSRRELARLLEGIEAFRPAERASAGE</sequence>
<dbReference type="RefSeq" id="WP_241912966.1">
    <property type="nucleotide sequence ID" value="NZ_CP093326.1"/>
</dbReference>
<dbReference type="SUPFAM" id="SSF51569">
    <property type="entry name" value="Aldolase"/>
    <property type="match status" value="1"/>
</dbReference>
<name>A0ABY3W7I3_9MICC</name>
<gene>
    <name evidence="5" type="ORF">MNQ99_10935</name>
</gene>
<comment type="similarity">
    <text evidence="1 4">Belongs to the DapA family.</text>
</comment>
<evidence type="ECO:0000313" key="5">
    <source>
        <dbReference type="EMBL" id="UNK44513.1"/>
    </source>
</evidence>
<keyword evidence="2 4" id="KW-0456">Lyase</keyword>
<evidence type="ECO:0000256" key="2">
    <source>
        <dbReference type="ARBA" id="ARBA00023239"/>
    </source>
</evidence>
<dbReference type="Pfam" id="PF00701">
    <property type="entry name" value="DHDPS"/>
    <property type="match status" value="1"/>
</dbReference>
<dbReference type="CDD" id="cd00408">
    <property type="entry name" value="DHDPS-like"/>
    <property type="match status" value="1"/>
</dbReference>
<protein>
    <submittedName>
        <fullName evidence="5">Dihydrodipicolinate synthase family protein</fullName>
    </submittedName>
</protein>
<dbReference type="Gene3D" id="3.20.20.70">
    <property type="entry name" value="Aldolase class I"/>
    <property type="match status" value="1"/>
</dbReference>
<dbReference type="PANTHER" id="PTHR12128:SF66">
    <property type="entry name" value="4-HYDROXY-2-OXOGLUTARATE ALDOLASE, MITOCHONDRIAL"/>
    <property type="match status" value="1"/>
</dbReference>
<dbReference type="PIRSF" id="PIRSF001365">
    <property type="entry name" value="DHDPS"/>
    <property type="match status" value="1"/>
</dbReference>
<accession>A0ABY3W7I3</accession>
<keyword evidence="6" id="KW-1185">Reference proteome</keyword>
<organism evidence="5 6">
    <name type="scientific">Arthrobacter sulfonylureivorans</name>
    <dbReference type="NCBI Taxonomy" id="2486855"/>
    <lineage>
        <taxon>Bacteria</taxon>
        <taxon>Bacillati</taxon>
        <taxon>Actinomycetota</taxon>
        <taxon>Actinomycetes</taxon>
        <taxon>Micrococcales</taxon>
        <taxon>Micrococcaceae</taxon>
        <taxon>Arthrobacter</taxon>
    </lineage>
</organism>
<evidence type="ECO:0000256" key="3">
    <source>
        <dbReference type="ARBA" id="ARBA00023270"/>
    </source>
</evidence>
<keyword evidence="3" id="KW-0704">Schiff base</keyword>
<dbReference type="InterPro" id="IPR002220">
    <property type="entry name" value="DapA-like"/>
</dbReference>
<dbReference type="SMART" id="SM01130">
    <property type="entry name" value="DHDPS"/>
    <property type="match status" value="1"/>
</dbReference>
<evidence type="ECO:0000313" key="6">
    <source>
        <dbReference type="Proteomes" id="UP000829069"/>
    </source>
</evidence>